<dbReference type="Gene3D" id="3.40.630.10">
    <property type="entry name" value="Zn peptidases"/>
    <property type="match status" value="1"/>
</dbReference>
<proteinExistence type="inferred from homology"/>
<dbReference type="InterPro" id="IPR008283">
    <property type="entry name" value="Peptidase_M17_N"/>
</dbReference>
<dbReference type="PANTHER" id="PTHR11963">
    <property type="entry name" value="LEUCINE AMINOPEPTIDASE-RELATED"/>
    <property type="match status" value="1"/>
</dbReference>
<dbReference type="InterPro" id="IPR011356">
    <property type="entry name" value="Leucine_aapep/pepB"/>
</dbReference>
<keyword evidence="4 10" id="KW-0378">Hydrolase</keyword>
<feature type="domain" description="Cytosol aminopeptidase" evidence="9">
    <location>
        <begin position="326"/>
        <end position="333"/>
    </location>
</feature>
<sequence>MDSAGLPADIELLGLPVGSTGDVPAEVGVAWDRLRSAGFTGGIGQSLLVSVPSGPPLVVYGVGDPAELDAAGMRDAAAAFARAAEKQSRLAIVLPAGDHSGADHGQAAVEGALLARYAYRGLRRAPEEVAVAELTLVAAPRSIAEVEAGARRGVAYVRAASLARDLANGPPSLLTAARIAEFAQALATECGLSVEVFDRDALVALGCGGLLGVNAGSVDPPRMIKIWYEPAAAGPDVARLTLVGKGIMYDSGGIALKPADAVHATMKNDMSGAGAILAAMAVLRDVGCPVAVTAYLMCTDNMPSGSATKLGDVLSIRGGTTVEVVNTDAEGRLVMADALVLATEEPVDAILDIATLTGACMRALGTQIAGVFGNDQELVGQVQAAADRVDEPVWQLPMAHRYRSEMDSHVADIKNMGGANGAAIHAALFLEEFVDGRPWVHIDIAGTAQNESSTGWQSAGCSGFGARLLVEFAVKFSRTGRGERA</sequence>
<dbReference type="PRINTS" id="PR00481">
    <property type="entry name" value="LAMNOPPTDASE"/>
</dbReference>
<protein>
    <recommendedName>
        <fullName evidence="7">Probable cytosol aminopeptidase</fullName>
    </recommendedName>
    <alternativeName>
        <fullName evidence="8">Leucine aminopeptidase</fullName>
    </alternativeName>
    <alternativeName>
        <fullName evidence="5">Leucyl aminopeptidase</fullName>
    </alternativeName>
</protein>
<dbReference type="Pfam" id="PF02789">
    <property type="entry name" value="Peptidase_M17_N"/>
    <property type="match status" value="1"/>
</dbReference>
<evidence type="ECO:0000313" key="11">
    <source>
        <dbReference type="Proteomes" id="UP000578112"/>
    </source>
</evidence>
<dbReference type="Pfam" id="PF00883">
    <property type="entry name" value="Peptidase_M17"/>
    <property type="match status" value="1"/>
</dbReference>
<evidence type="ECO:0000259" key="9">
    <source>
        <dbReference type="PROSITE" id="PS00631"/>
    </source>
</evidence>
<dbReference type="GO" id="GO:0005737">
    <property type="term" value="C:cytoplasm"/>
    <property type="evidence" value="ECO:0007669"/>
    <property type="project" value="InterPro"/>
</dbReference>
<evidence type="ECO:0000256" key="4">
    <source>
        <dbReference type="ARBA" id="ARBA00022801"/>
    </source>
</evidence>
<dbReference type="EMBL" id="JACHNH010000001">
    <property type="protein sequence ID" value="MBB4760118.1"/>
    <property type="molecule type" value="Genomic_DNA"/>
</dbReference>
<dbReference type="NCBIfam" id="NF002073">
    <property type="entry name" value="PRK00913.1-2"/>
    <property type="match status" value="1"/>
</dbReference>
<evidence type="ECO:0000256" key="6">
    <source>
        <dbReference type="ARBA" id="ARBA00049972"/>
    </source>
</evidence>
<name>A0A7W7MML7_9ACTN</name>
<reference evidence="10 11" key="1">
    <citation type="submission" date="2020-08" db="EMBL/GenBank/DDBJ databases">
        <title>Sequencing the genomes of 1000 actinobacteria strains.</title>
        <authorList>
            <person name="Klenk H.-P."/>
        </authorList>
    </citation>
    <scope>NUCLEOTIDE SEQUENCE [LARGE SCALE GENOMIC DNA]</scope>
    <source>
        <strain evidence="10 11">DSM 43149</strain>
    </source>
</reference>
<dbReference type="GO" id="GO:0006508">
    <property type="term" value="P:proteolysis"/>
    <property type="evidence" value="ECO:0007669"/>
    <property type="project" value="UniProtKB-KW"/>
</dbReference>
<dbReference type="SUPFAM" id="SSF52949">
    <property type="entry name" value="Macro domain-like"/>
    <property type="match status" value="1"/>
</dbReference>
<dbReference type="InterPro" id="IPR043472">
    <property type="entry name" value="Macro_dom-like"/>
</dbReference>
<dbReference type="RefSeq" id="WP_239087894.1">
    <property type="nucleotide sequence ID" value="NZ_BOMK01000095.1"/>
</dbReference>
<dbReference type="CDD" id="cd00433">
    <property type="entry name" value="Peptidase_M17"/>
    <property type="match status" value="1"/>
</dbReference>
<keyword evidence="11" id="KW-1185">Reference proteome</keyword>
<dbReference type="PROSITE" id="PS00631">
    <property type="entry name" value="CYTOSOL_AP"/>
    <property type="match status" value="1"/>
</dbReference>
<evidence type="ECO:0000256" key="8">
    <source>
        <dbReference type="ARBA" id="ARBA00050061"/>
    </source>
</evidence>
<evidence type="ECO:0000256" key="5">
    <source>
        <dbReference type="ARBA" id="ARBA00033172"/>
    </source>
</evidence>
<comment type="function">
    <text evidence="6">Presumably involved in the processing and regular turnover of intracellular proteins. Catalyzes the removal of unsubstituted N-terminal amino acids from various peptides.</text>
</comment>
<dbReference type="GO" id="GO:0030145">
    <property type="term" value="F:manganese ion binding"/>
    <property type="evidence" value="ECO:0007669"/>
    <property type="project" value="InterPro"/>
</dbReference>
<evidence type="ECO:0000256" key="1">
    <source>
        <dbReference type="ARBA" id="ARBA00009528"/>
    </source>
</evidence>
<dbReference type="InterPro" id="IPR000819">
    <property type="entry name" value="Peptidase_M17_C"/>
</dbReference>
<organism evidence="10 11">
    <name type="scientific">Actinoplanes digitatis</name>
    <dbReference type="NCBI Taxonomy" id="1868"/>
    <lineage>
        <taxon>Bacteria</taxon>
        <taxon>Bacillati</taxon>
        <taxon>Actinomycetota</taxon>
        <taxon>Actinomycetes</taxon>
        <taxon>Micromonosporales</taxon>
        <taxon>Micromonosporaceae</taxon>
        <taxon>Actinoplanes</taxon>
    </lineage>
</organism>
<evidence type="ECO:0000256" key="7">
    <source>
        <dbReference type="ARBA" id="ARBA00050021"/>
    </source>
</evidence>
<keyword evidence="3" id="KW-0645">Protease</keyword>
<dbReference type="Proteomes" id="UP000578112">
    <property type="component" value="Unassembled WGS sequence"/>
</dbReference>
<comment type="similarity">
    <text evidence="1">Belongs to the peptidase M17 family.</text>
</comment>
<keyword evidence="2 10" id="KW-0031">Aminopeptidase</keyword>
<evidence type="ECO:0000256" key="3">
    <source>
        <dbReference type="ARBA" id="ARBA00022670"/>
    </source>
</evidence>
<dbReference type="GO" id="GO:0070006">
    <property type="term" value="F:metalloaminopeptidase activity"/>
    <property type="evidence" value="ECO:0007669"/>
    <property type="project" value="InterPro"/>
</dbReference>
<dbReference type="Gene3D" id="3.40.220.10">
    <property type="entry name" value="Leucine Aminopeptidase, subunit E, domain 1"/>
    <property type="match status" value="1"/>
</dbReference>
<evidence type="ECO:0000313" key="10">
    <source>
        <dbReference type="EMBL" id="MBB4760118.1"/>
    </source>
</evidence>
<gene>
    <name evidence="10" type="ORF">BJ971_000674</name>
</gene>
<evidence type="ECO:0000256" key="2">
    <source>
        <dbReference type="ARBA" id="ARBA00022438"/>
    </source>
</evidence>
<dbReference type="SUPFAM" id="SSF53187">
    <property type="entry name" value="Zn-dependent exopeptidases"/>
    <property type="match status" value="1"/>
</dbReference>
<dbReference type="PANTHER" id="PTHR11963:SF23">
    <property type="entry name" value="CYTOSOL AMINOPEPTIDASE"/>
    <property type="match status" value="1"/>
</dbReference>
<dbReference type="AlphaFoldDB" id="A0A7W7MML7"/>
<accession>A0A7W7MML7</accession>
<comment type="caution">
    <text evidence="10">The sequence shown here is derived from an EMBL/GenBank/DDBJ whole genome shotgun (WGS) entry which is preliminary data.</text>
</comment>